<evidence type="ECO:0000256" key="2">
    <source>
        <dbReference type="ARBA" id="ARBA00001946"/>
    </source>
</evidence>
<organism evidence="18 19">
    <name type="scientific">Desulfofarcimen acetoxidans (strain ATCC 49208 / DSM 771 / KCTC 5769 / VKM B-1644 / 5575)</name>
    <name type="common">Desulfotomaculum acetoxidans</name>
    <dbReference type="NCBI Taxonomy" id="485916"/>
    <lineage>
        <taxon>Bacteria</taxon>
        <taxon>Bacillati</taxon>
        <taxon>Bacillota</taxon>
        <taxon>Clostridia</taxon>
        <taxon>Eubacteriales</taxon>
        <taxon>Peptococcaceae</taxon>
        <taxon>Desulfofarcimen</taxon>
    </lineage>
</organism>
<dbReference type="CDD" id="cd07182">
    <property type="entry name" value="RNase_HII_bacteria_HII_like"/>
    <property type="match status" value="1"/>
</dbReference>
<sequence>MDISVLSINKLKSVLSDNSKPDESLLQAMSGDNRAGVRKLYEQWLLKRQKNEAEKSRIEKLYEQESKYRSKGFGLIAGVDEAGRGPLAGPVVAAAVILPENACLPGLNDSKKLPVSARERLFVAIKPIALSWAVGMASVEEICELNILQASLLAMCRSVDSLKVKPDFVLVDGPNGLNLPLPQYSLVKGDTLSASIASASILAKVTRDKIMLEYHDEFPEYGFDRHKGYPTVEHLRALTRYGPCRIHRRDFKPVKDFDQLLSNSLSVE</sequence>
<dbReference type="NCBIfam" id="NF000594">
    <property type="entry name" value="PRK00015.1-1"/>
    <property type="match status" value="1"/>
</dbReference>
<feature type="binding site" evidence="14 15">
    <location>
        <position position="172"/>
    </location>
    <ligand>
        <name>a divalent metal cation</name>
        <dbReference type="ChEBI" id="CHEBI:60240"/>
    </ligand>
</feature>
<keyword evidence="8 14" id="KW-0963">Cytoplasm</keyword>
<evidence type="ECO:0000256" key="1">
    <source>
        <dbReference type="ARBA" id="ARBA00000077"/>
    </source>
</evidence>
<reference evidence="18 19" key="1">
    <citation type="journal article" date="2009" name="Stand. Genomic Sci.">
        <title>Complete genome sequence of Desulfotomaculum acetoxidans type strain (5575).</title>
        <authorList>
            <person name="Spring S."/>
            <person name="Lapidus A."/>
            <person name="Schroder M."/>
            <person name="Gleim D."/>
            <person name="Sims D."/>
            <person name="Meincke L."/>
            <person name="Glavina Del Rio T."/>
            <person name="Tice H."/>
            <person name="Copeland A."/>
            <person name="Cheng J.F."/>
            <person name="Lucas S."/>
            <person name="Chen F."/>
            <person name="Nolan M."/>
            <person name="Bruce D."/>
            <person name="Goodwin L."/>
            <person name="Pitluck S."/>
            <person name="Ivanova N."/>
            <person name="Mavromatis K."/>
            <person name="Mikhailova N."/>
            <person name="Pati A."/>
            <person name="Chen A."/>
            <person name="Palaniappan K."/>
            <person name="Land M."/>
            <person name="Hauser L."/>
            <person name="Chang Y.J."/>
            <person name="Jeffries C.D."/>
            <person name="Chain P."/>
            <person name="Saunders E."/>
            <person name="Brettin T."/>
            <person name="Detter J.C."/>
            <person name="Goker M."/>
            <person name="Bristow J."/>
            <person name="Eisen J.A."/>
            <person name="Markowitz V."/>
            <person name="Hugenholtz P."/>
            <person name="Kyrpides N.C."/>
            <person name="Klenk H.P."/>
            <person name="Han C."/>
        </authorList>
    </citation>
    <scope>NUCLEOTIDE SEQUENCE [LARGE SCALE GENOMIC DNA]</scope>
    <source>
        <strain evidence="19">ATCC 49208 / DSM 771 / VKM B-1644</strain>
    </source>
</reference>
<keyword evidence="9 14" id="KW-0540">Nuclease</keyword>
<evidence type="ECO:0000259" key="17">
    <source>
        <dbReference type="PROSITE" id="PS51975"/>
    </source>
</evidence>
<evidence type="ECO:0000256" key="4">
    <source>
        <dbReference type="ARBA" id="ARBA00004496"/>
    </source>
</evidence>
<dbReference type="EC" id="3.1.26.4" evidence="6 14"/>
<keyword evidence="13 14" id="KW-0464">Manganese</keyword>
<feature type="domain" description="RNase H type-2" evidence="17">
    <location>
        <begin position="74"/>
        <end position="263"/>
    </location>
</feature>
<evidence type="ECO:0000256" key="11">
    <source>
        <dbReference type="ARBA" id="ARBA00022759"/>
    </source>
</evidence>
<accession>C8W5A6</accession>
<dbReference type="InterPro" id="IPR022898">
    <property type="entry name" value="RNase_HII"/>
</dbReference>
<dbReference type="KEGG" id="dae:Dtox_1204"/>
<comment type="cofactor">
    <cofactor evidence="14 15">
        <name>Mn(2+)</name>
        <dbReference type="ChEBI" id="CHEBI:29035"/>
    </cofactor>
    <cofactor evidence="14 15">
        <name>Mg(2+)</name>
        <dbReference type="ChEBI" id="CHEBI:18420"/>
    </cofactor>
    <text evidence="14 15">Manganese or magnesium. Binds 1 divalent metal ion per monomer in the absence of substrate. May bind a second metal ion after substrate binding.</text>
</comment>
<dbReference type="GO" id="GO:0043137">
    <property type="term" value="P:DNA replication, removal of RNA primer"/>
    <property type="evidence" value="ECO:0007669"/>
    <property type="project" value="TreeGrafter"/>
</dbReference>
<dbReference type="STRING" id="485916.Dtox_1204"/>
<comment type="function">
    <text evidence="3 14 16">Endonuclease that specifically degrades the RNA of RNA-DNA hybrids.</text>
</comment>
<feature type="binding site" evidence="14 15">
    <location>
        <position position="81"/>
    </location>
    <ligand>
        <name>a divalent metal cation</name>
        <dbReference type="ChEBI" id="CHEBI:60240"/>
    </ligand>
</feature>
<evidence type="ECO:0000256" key="10">
    <source>
        <dbReference type="ARBA" id="ARBA00022723"/>
    </source>
</evidence>
<keyword evidence="11 14" id="KW-0255">Endonuclease</keyword>
<evidence type="ECO:0000256" key="12">
    <source>
        <dbReference type="ARBA" id="ARBA00022801"/>
    </source>
</evidence>
<evidence type="ECO:0000256" key="16">
    <source>
        <dbReference type="RuleBase" id="RU003515"/>
    </source>
</evidence>
<dbReference type="AlphaFoldDB" id="C8W5A6"/>
<evidence type="ECO:0000256" key="6">
    <source>
        <dbReference type="ARBA" id="ARBA00012180"/>
    </source>
</evidence>
<keyword evidence="12 14" id="KW-0378">Hydrolase</keyword>
<protein>
    <recommendedName>
        <fullName evidence="7 14">Ribonuclease HII</fullName>
        <shortName evidence="14">RNase HII</shortName>
        <ecNumber evidence="6 14">3.1.26.4</ecNumber>
    </recommendedName>
</protein>
<dbReference type="NCBIfam" id="NF000595">
    <property type="entry name" value="PRK00015.1-3"/>
    <property type="match status" value="1"/>
</dbReference>
<dbReference type="Proteomes" id="UP000002217">
    <property type="component" value="Chromosome"/>
</dbReference>
<name>C8W5A6_DESAS</name>
<dbReference type="InterPro" id="IPR036397">
    <property type="entry name" value="RNaseH_sf"/>
</dbReference>
<comment type="subcellular location">
    <subcellularLocation>
        <location evidence="4 14">Cytoplasm</location>
    </subcellularLocation>
</comment>
<dbReference type="OrthoDB" id="9803420at2"/>
<dbReference type="InterPro" id="IPR024567">
    <property type="entry name" value="RNase_HII/HIII_dom"/>
</dbReference>
<dbReference type="InterPro" id="IPR001352">
    <property type="entry name" value="RNase_HII/HIII"/>
</dbReference>
<comment type="similarity">
    <text evidence="5 14 16">Belongs to the RNase HII family.</text>
</comment>
<evidence type="ECO:0000256" key="5">
    <source>
        <dbReference type="ARBA" id="ARBA00007383"/>
    </source>
</evidence>
<evidence type="ECO:0000256" key="7">
    <source>
        <dbReference type="ARBA" id="ARBA00019179"/>
    </source>
</evidence>
<proteinExistence type="inferred from homology"/>
<evidence type="ECO:0000313" key="18">
    <source>
        <dbReference type="EMBL" id="ACV62088.1"/>
    </source>
</evidence>
<dbReference type="GO" id="GO:0006298">
    <property type="term" value="P:mismatch repair"/>
    <property type="evidence" value="ECO:0007669"/>
    <property type="project" value="TreeGrafter"/>
</dbReference>
<evidence type="ECO:0000256" key="3">
    <source>
        <dbReference type="ARBA" id="ARBA00004065"/>
    </source>
</evidence>
<comment type="cofactor">
    <cofactor evidence="2">
        <name>Mg(2+)</name>
        <dbReference type="ChEBI" id="CHEBI:18420"/>
    </cofactor>
</comment>
<dbReference type="GO" id="GO:0003723">
    <property type="term" value="F:RNA binding"/>
    <property type="evidence" value="ECO:0007669"/>
    <property type="project" value="UniProtKB-UniRule"/>
</dbReference>
<dbReference type="GO" id="GO:0032299">
    <property type="term" value="C:ribonuclease H2 complex"/>
    <property type="evidence" value="ECO:0007669"/>
    <property type="project" value="TreeGrafter"/>
</dbReference>
<dbReference type="PANTHER" id="PTHR10954:SF18">
    <property type="entry name" value="RIBONUCLEASE HII"/>
    <property type="match status" value="1"/>
</dbReference>
<dbReference type="Gene3D" id="3.30.420.10">
    <property type="entry name" value="Ribonuclease H-like superfamily/Ribonuclease H"/>
    <property type="match status" value="1"/>
</dbReference>
<evidence type="ECO:0000256" key="14">
    <source>
        <dbReference type="HAMAP-Rule" id="MF_00052"/>
    </source>
</evidence>
<dbReference type="RefSeq" id="WP_015756803.1">
    <property type="nucleotide sequence ID" value="NC_013216.1"/>
</dbReference>
<dbReference type="PROSITE" id="PS51975">
    <property type="entry name" value="RNASE_H_2"/>
    <property type="match status" value="1"/>
</dbReference>
<gene>
    <name evidence="14" type="primary">rnhB</name>
    <name evidence="18" type="ordered locus">Dtox_1204</name>
</gene>
<dbReference type="FunFam" id="3.30.420.10:FF:000006">
    <property type="entry name" value="Ribonuclease HII"/>
    <property type="match status" value="1"/>
</dbReference>
<dbReference type="GO" id="GO:0005737">
    <property type="term" value="C:cytoplasm"/>
    <property type="evidence" value="ECO:0007669"/>
    <property type="project" value="UniProtKB-SubCell"/>
</dbReference>
<evidence type="ECO:0000256" key="8">
    <source>
        <dbReference type="ARBA" id="ARBA00022490"/>
    </source>
</evidence>
<evidence type="ECO:0000313" key="19">
    <source>
        <dbReference type="Proteomes" id="UP000002217"/>
    </source>
</evidence>
<dbReference type="PANTHER" id="PTHR10954">
    <property type="entry name" value="RIBONUCLEASE H2 SUBUNIT A"/>
    <property type="match status" value="1"/>
</dbReference>
<dbReference type="SUPFAM" id="SSF53098">
    <property type="entry name" value="Ribonuclease H-like"/>
    <property type="match status" value="1"/>
</dbReference>
<keyword evidence="19" id="KW-1185">Reference proteome</keyword>
<evidence type="ECO:0000256" key="13">
    <source>
        <dbReference type="ARBA" id="ARBA00023211"/>
    </source>
</evidence>
<evidence type="ECO:0000256" key="15">
    <source>
        <dbReference type="PROSITE-ProRule" id="PRU01319"/>
    </source>
</evidence>
<dbReference type="HAMAP" id="MF_00052_B">
    <property type="entry name" value="RNase_HII_B"/>
    <property type="match status" value="1"/>
</dbReference>
<dbReference type="GO" id="GO:0004523">
    <property type="term" value="F:RNA-DNA hybrid ribonuclease activity"/>
    <property type="evidence" value="ECO:0007669"/>
    <property type="project" value="UniProtKB-UniRule"/>
</dbReference>
<dbReference type="EMBL" id="CP001720">
    <property type="protein sequence ID" value="ACV62088.1"/>
    <property type="molecule type" value="Genomic_DNA"/>
</dbReference>
<dbReference type="GO" id="GO:0030145">
    <property type="term" value="F:manganese ion binding"/>
    <property type="evidence" value="ECO:0007669"/>
    <property type="project" value="UniProtKB-UniRule"/>
</dbReference>
<evidence type="ECO:0000256" key="9">
    <source>
        <dbReference type="ARBA" id="ARBA00022722"/>
    </source>
</evidence>
<keyword evidence="10 14" id="KW-0479">Metal-binding</keyword>
<dbReference type="InterPro" id="IPR012337">
    <property type="entry name" value="RNaseH-like_sf"/>
</dbReference>
<dbReference type="HOGENOM" id="CLU_036532_2_1_9"/>
<feature type="binding site" evidence="14 15">
    <location>
        <position position="80"/>
    </location>
    <ligand>
        <name>a divalent metal cation</name>
        <dbReference type="ChEBI" id="CHEBI:60240"/>
    </ligand>
</feature>
<comment type="catalytic activity">
    <reaction evidence="1 14 15 16">
        <text>Endonucleolytic cleavage to 5'-phosphomonoester.</text>
        <dbReference type="EC" id="3.1.26.4"/>
    </reaction>
</comment>
<dbReference type="eggNOG" id="COG0164">
    <property type="taxonomic scope" value="Bacteria"/>
</dbReference>
<dbReference type="Pfam" id="PF01351">
    <property type="entry name" value="RNase_HII"/>
    <property type="match status" value="1"/>
</dbReference>